<dbReference type="InterPro" id="IPR007621">
    <property type="entry name" value="TPM_dom"/>
</dbReference>
<keyword evidence="1" id="KW-0812">Transmembrane</keyword>
<gene>
    <name evidence="3" type="ORF">AVDCRST_MAG39-651</name>
</gene>
<feature type="transmembrane region" description="Helical" evidence="1">
    <location>
        <begin position="43"/>
        <end position="67"/>
    </location>
</feature>
<dbReference type="Gene3D" id="3.10.310.50">
    <property type="match status" value="1"/>
</dbReference>
<reference evidence="3" key="1">
    <citation type="submission" date="2020-02" db="EMBL/GenBank/DDBJ databases">
        <authorList>
            <person name="Meier V. D."/>
        </authorList>
    </citation>
    <scope>NUCLEOTIDE SEQUENCE</scope>
    <source>
        <strain evidence="3">AVDCRST_MAG39</strain>
    </source>
</reference>
<protein>
    <recommendedName>
        <fullName evidence="2">TPM domain-containing protein</fullName>
    </recommendedName>
</protein>
<dbReference type="Pfam" id="PF04536">
    <property type="entry name" value="TPM_phosphatase"/>
    <property type="match status" value="1"/>
</dbReference>
<dbReference type="EMBL" id="CADCVW010000029">
    <property type="protein sequence ID" value="CAA9489111.1"/>
    <property type="molecule type" value="Genomic_DNA"/>
</dbReference>
<evidence type="ECO:0000259" key="2">
    <source>
        <dbReference type="Pfam" id="PF04536"/>
    </source>
</evidence>
<keyword evidence="1" id="KW-0472">Membrane</keyword>
<organism evidence="3">
    <name type="scientific">uncultured Sphingomonadaceae bacterium</name>
    <dbReference type="NCBI Taxonomy" id="169976"/>
    <lineage>
        <taxon>Bacteria</taxon>
        <taxon>Pseudomonadati</taxon>
        <taxon>Pseudomonadota</taxon>
        <taxon>Alphaproteobacteria</taxon>
        <taxon>Sphingomonadales</taxon>
        <taxon>Sphingomonadaceae</taxon>
        <taxon>environmental samples</taxon>
    </lineage>
</organism>
<evidence type="ECO:0000256" key="1">
    <source>
        <dbReference type="SAM" id="Phobius"/>
    </source>
</evidence>
<name>A0A6J4S569_9SPHN</name>
<sequence>MLNASDHARVTAAIAEAERASAGEVVVIASEASDRYHDVALHWALATMLGVMALCAASPSLLLGAMAAVHGPWSPEPGASQLLTAQLLLAALAFLLALAVLRSASVRLLLTPPATKARRVRRRAIELFRAGAERRTAGRTGVLLYVSRAERRAEIVADAAIHSKVEPEVWGEAMAAVVSGLNAGRAGEGLEAGVREIGAVLATHLPRSPADATADANEIPDRLITL</sequence>
<feature type="domain" description="TPM" evidence="2">
    <location>
        <begin position="104"/>
        <end position="199"/>
    </location>
</feature>
<keyword evidence="1" id="KW-1133">Transmembrane helix</keyword>
<feature type="transmembrane region" description="Helical" evidence="1">
    <location>
        <begin position="87"/>
        <end position="110"/>
    </location>
</feature>
<dbReference type="AlphaFoldDB" id="A0A6J4S569"/>
<dbReference type="PANTHER" id="PTHR30373">
    <property type="entry name" value="UPF0603 PROTEIN YGCG"/>
    <property type="match status" value="1"/>
</dbReference>
<proteinExistence type="predicted"/>
<dbReference type="PANTHER" id="PTHR30373:SF8">
    <property type="entry name" value="BLL7265 PROTEIN"/>
    <property type="match status" value="1"/>
</dbReference>
<evidence type="ECO:0000313" key="3">
    <source>
        <dbReference type="EMBL" id="CAA9489111.1"/>
    </source>
</evidence>
<accession>A0A6J4S569</accession>